<evidence type="ECO:0000256" key="1">
    <source>
        <dbReference type="SAM" id="MobiDB-lite"/>
    </source>
</evidence>
<name>A0A5C1DLT1_9NEIS</name>
<protein>
    <submittedName>
        <fullName evidence="2">Uncharacterized protein</fullName>
    </submittedName>
</protein>
<reference evidence="2 3" key="1">
    <citation type="submission" date="2019-08" db="EMBL/GenBank/DDBJ databases">
        <title>Chromobacterium paludis, a novel bacterium isolated from a Maryland marsh pond.</title>
        <authorList>
            <person name="Blackburn M.B."/>
            <person name="Gundersen-Rindal D.E."/>
        </authorList>
    </citation>
    <scope>NUCLEOTIDE SEQUENCE [LARGE SCALE GENOMIC DNA]</scope>
    <source>
        <strain evidence="3">IIBBL 257-1</strain>
    </source>
</reference>
<dbReference type="AlphaFoldDB" id="A0A5C1DLT1"/>
<proteinExistence type="predicted"/>
<dbReference type="RefSeq" id="WP_149299452.1">
    <property type="nucleotide sequence ID" value="NZ_CP043473.1"/>
</dbReference>
<dbReference type="EMBL" id="CP043473">
    <property type="protein sequence ID" value="QEL57631.1"/>
    <property type="molecule type" value="Genomic_DNA"/>
</dbReference>
<keyword evidence="3" id="KW-1185">Reference proteome</keyword>
<feature type="compositionally biased region" description="Low complexity" evidence="1">
    <location>
        <begin position="81"/>
        <end position="102"/>
    </location>
</feature>
<dbReference type="Proteomes" id="UP000322079">
    <property type="component" value="Chromosome"/>
</dbReference>
<organism evidence="2 3">
    <name type="scientific">Chromobacterium paludis</name>
    <dbReference type="NCBI Taxonomy" id="2605945"/>
    <lineage>
        <taxon>Bacteria</taxon>
        <taxon>Pseudomonadati</taxon>
        <taxon>Pseudomonadota</taxon>
        <taxon>Betaproteobacteria</taxon>
        <taxon>Neisseriales</taxon>
        <taxon>Chromobacteriaceae</taxon>
        <taxon>Chromobacterium</taxon>
    </lineage>
</organism>
<sequence length="192" mass="20579">MITLLSQPPLRPRRGRALAIGASVLLHVLTLLYLRIDHTPVPAWRETPLVQVRILPITPSAPASALAQPAPAIPPAAARPVIAAQSSARPTAPAQSPALAARAHPRRGKADASAAKDEPRLTMEGLRQQMRRLEPENPNAKPLREDPDKAKLASSIDSAQRADCKNAYASLGLLAAPMLLKDAFDKDNGCKW</sequence>
<evidence type="ECO:0000313" key="3">
    <source>
        <dbReference type="Proteomes" id="UP000322079"/>
    </source>
</evidence>
<feature type="compositionally biased region" description="Basic and acidic residues" evidence="1">
    <location>
        <begin position="142"/>
        <end position="151"/>
    </location>
</feature>
<accession>A0A5C1DLT1</accession>
<evidence type="ECO:0000313" key="2">
    <source>
        <dbReference type="EMBL" id="QEL57631.1"/>
    </source>
</evidence>
<feature type="compositionally biased region" description="Basic and acidic residues" evidence="1">
    <location>
        <begin position="108"/>
        <end position="121"/>
    </location>
</feature>
<gene>
    <name evidence="2" type="ORF">FYK34_19675</name>
</gene>
<dbReference type="KEGG" id="chrm:FYK34_19675"/>
<feature type="region of interest" description="Disordered" evidence="1">
    <location>
        <begin position="81"/>
        <end position="158"/>
    </location>
</feature>